<dbReference type="PhosphoSitePlus" id="Q8CCF3"/>
<reference evidence="1" key="2">
    <citation type="journal article" date="2000" name="Genome Res.">
        <title>Normalization and subtraction of cap-trapper-selected cDNAs to prepare full-length cDNA libraries for rapid discovery of new genes.</title>
        <authorList>
            <person name="Carninci P."/>
            <person name="Shibata Y."/>
            <person name="Hayatsu N."/>
            <person name="Sugahara Y."/>
            <person name="Shibata K."/>
            <person name="Itoh M."/>
            <person name="Konno H."/>
            <person name="Okazaki Y."/>
            <person name="Muramatsu M."/>
            <person name="Hayashizaki Y."/>
        </authorList>
    </citation>
    <scope>NUCLEOTIDE SEQUENCE</scope>
    <source>
        <strain evidence="1">C57BL/6J</strain>
        <tissue evidence="1">Testis</tissue>
    </source>
</reference>
<dbReference type="HOGENOM" id="CLU_2120307_0_0_1"/>
<reference evidence="1" key="7">
    <citation type="journal article" date="2005" name="Science">
        <title>The Transcriptional Landscape of the Mammalian Genome.</title>
        <authorList>
            <consortium name="The FANTOM Consortium"/>
            <consortium name="Riken Genome Exploration Research Group and Genome Science Group (Genome Network Project Core Group)"/>
        </authorList>
    </citation>
    <scope>NUCLEOTIDE SEQUENCE</scope>
    <source>
        <strain evidence="1">C57BL/6J</strain>
        <tissue evidence="1">Testis</tissue>
    </source>
</reference>
<reference evidence="1" key="5">
    <citation type="submission" date="2001-07" db="EMBL/GenBank/DDBJ databases">
        <authorList>
            <person name="Adachi J."/>
            <person name="Aizawa K."/>
            <person name="Akimura T."/>
            <person name="Arakawa T."/>
            <person name="Bono H."/>
            <person name="Carninci P."/>
            <person name="Fukuda S."/>
            <person name="Furuno M."/>
            <person name="Hanagaki T."/>
            <person name="Hara A."/>
            <person name="Hashizume W."/>
            <person name="Hayashida K."/>
            <person name="Hayatsu N."/>
            <person name="Hiramoto K."/>
            <person name="Hiraoka T."/>
            <person name="Hirozane T."/>
            <person name="Hori F."/>
            <person name="Imotani K."/>
            <person name="Ishii Y."/>
            <person name="Itoh M."/>
            <person name="Kagawa I."/>
            <person name="Kasukawa T."/>
            <person name="Katoh H."/>
            <person name="Kawai J."/>
            <person name="Kojima Y."/>
            <person name="Kondo S."/>
            <person name="Konno H."/>
            <person name="Kouda M."/>
            <person name="Koya S."/>
            <person name="Kurihara C."/>
            <person name="Matsuyama T."/>
            <person name="Miyazaki A."/>
            <person name="Murata M."/>
            <person name="Nakamura M."/>
            <person name="Nishi K."/>
            <person name="Nomura K."/>
            <person name="Numazaki R."/>
            <person name="Ohno M."/>
            <person name="Ohsato N."/>
            <person name="Okazaki Y."/>
            <person name="Saito R."/>
            <person name="Saitoh H."/>
            <person name="Sakai C."/>
            <person name="Sakai K."/>
            <person name="Sakazume N."/>
            <person name="Sano H."/>
            <person name="Sasaki D."/>
            <person name="Shibata K."/>
            <person name="Shinagawa A."/>
            <person name="Shiraki T."/>
            <person name="Sogabe Y."/>
            <person name="Tagami M."/>
            <person name="Tagawa A."/>
            <person name="Takahashi F."/>
            <person name="Takaku-Akahira S."/>
            <person name="Takeda Y."/>
            <person name="Tanaka T."/>
            <person name="Tomaru A."/>
            <person name="Toya T."/>
            <person name="Yasunishi A."/>
            <person name="Muramatsu M."/>
            <person name="Hayashizaki Y."/>
        </authorList>
    </citation>
    <scope>NUCLEOTIDE SEQUENCE</scope>
    <source>
        <strain evidence="1">C57BL/6J</strain>
        <tissue evidence="1">Testis</tissue>
    </source>
</reference>
<reference evidence="1" key="3">
    <citation type="journal article" date="2000" name="Genome Res.">
        <title>RIKEN integrated sequence analysis (RISA) system--384-format sequencing pipeline with 384 multicapillary sequencer.</title>
        <authorList>
            <person name="Shibata K."/>
            <person name="Itoh M."/>
            <person name="Aizawa K."/>
            <person name="Nagaoka S."/>
            <person name="Sasaki N."/>
            <person name="Carninci P."/>
            <person name="Konno H."/>
            <person name="Akiyama J."/>
            <person name="Nishi K."/>
            <person name="Kitsunai T."/>
            <person name="Tashiro H."/>
            <person name="Itoh M."/>
            <person name="Sumi N."/>
            <person name="Ishii Y."/>
            <person name="Nakamura S."/>
            <person name="Hazama M."/>
            <person name="Nishine T."/>
            <person name="Harada A."/>
            <person name="Yamamoto R."/>
            <person name="Matsumoto H."/>
            <person name="Sakaguchi S."/>
            <person name="Ikegami T."/>
            <person name="Kashiwagi K."/>
            <person name="Fujiwake S."/>
            <person name="Inoue K."/>
            <person name="Togawa Y."/>
            <person name="Izawa M."/>
            <person name="Ohara E."/>
            <person name="Watahiki M."/>
            <person name="Yoneda Y."/>
            <person name="Ishikawa T."/>
            <person name="Ozawa K."/>
            <person name="Tanaka T."/>
            <person name="Matsuura S."/>
            <person name="Kawai J."/>
            <person name="Okazaki Y."/>
            <person name="Muramatsu M."/>
            <person name="Inoue Y."/>
            <person name="Kira A."/>
            <person name="Hayashizaki Y."/>
        </authorList>
    </citation>
    <scope>NUCLEOTIDE SEQUENCE</scope>
    <source>
        <strain evidence="1">C57BL/6J</strain>
        <tissue evidence="1">Testis</tissue>
    </source>
</reference>
<dbReference type="RNAct" id="Q8CCF3">
    <property type="molecule type" value="protein"/>
</dbReference>
<reference evidence="1" key="4">
    <citation type="journal article" date="2001" name="Nature">
        <title>Functional annotation of a full-length mouse cDNA collection.</title>
        <authorList>
            <consortium name="The RIKEN Genome Exploration Research Group Phase II Team and the FANTOM Consortium"/>
        </authorList>
    </citation>
    <scope>NUCLEOTIDE SEQUENCE</scope>
    <source>
        <strain evidence="1">C57BL/6J</strain>
        <tissue evidence="1">Testis</tissue>
    </source>
</reference>
<gene>
    <name evidence="2" type="primary">Gm10295</name>
</gene>
<reference evidence="1" key="1">
    <citation type="journal article" date="1999" name="Methods Enzymol.">
        <title>High-efficiency full-length cDNA cloning.</title>
        <authorList>
            <person name="Carninci P."/>
            <person name="Hayashizaki Y."/>
        </authorList>
    </citation>
    <scope>NUCLEOTIDE SEQUENCE</scope>
    <source>
        <strain evidence="1">C57BL/6J</strain>
        <tissue evidence="1">Testis</tissue>
    </source>
</reference>
<dbReference type="iPTMnet" id="Q8CCF3"/>
<reference evidence="1" key="8">
    <citation type="journal article" date="2005" name="Science">
        <title>Antisense Transcription in the Mammalian Transcriptome.</title>
        <authorList>
            <consortium name="RIKEN Genome Exploration Research Group and Genome Science Group (Genome Network Project Core Group) and the FANTOM Consortium"/>
        </authorList>
    </citation>
    <scope>NUCLEOTIDE SEQUENCE</scope>
    <source>
        <strain evidence="1">C57BL/6J</strain>
        <tissue evidence="1">Testis</tissue>
    </source>
</reference>
<organism evidence="1">
    <name type="scientific">Mus musculus</name>
    <name type="common">Mouse</name>
    <dbReference type="NCBI Taxonomy" id="10090"/>
    <lineage>
        <taxon>Eukaryota</taxon>
        <taxon>Metazoa</taxon>
        <taxon>Chordata</taxon>
        <taxon>Craniata</taxon>
        <taxon>Vertebrata</taxon>
        <taxon>Euteleostomi</taxon>
        <taxon>Mammalia</taxon>
        <taxon>Eutheria</taxon>
        <taxon>Euarchontoglires</taxon>
        <taxon>Glires</taxon>
        <taxon>Rodentia</taxon>
        <taxon>Myomorpha</taxon>
        <taxon>Muroidea</taxon>
        <taxon>Muridae</taxon>
        <taxon>Murinae</taxon>
        <taxon>Mus</taxon>
        <taxon>Mus</taxon>
    </lineage>
</organism>
<dbReference type="AlphaFoldDB" id="Q8CCF3"/>
<evidence type="ECO:0000313" key="1">
    <source>
        <dbReference type="EMBL" id="BAC28214.1"/>
    </source>
</evidence>
<protein>
    <submittedName>
        <fullName evidence="1">Uncharacterized protein</fullName>
    </submittedName>
</protein>
<evidence type="ECO:0000313" key="2">
    <source>
        <dbReference type="MGI" id="MGI:3642770"/>
    </source>
</evidence>
<name>Q8CCF3_MOUSE</name>
<dbReference type="AGR" id="MGI:3642770"/>
<dbReference type="EMBL" id="AK033261">
    <property type="protein sequence ID" value="BAC28214.1"/>
    <property type="molecule type" value="mRNA"/>
</dbReference>
<reference evidence="1" key="6">
    <citation type="journal article" date="2002" name="Nature">
        <title>Analysis of the mouse transcriptome based on functional annotation of 60,770 full-length cDNAs.</title>
        <authorList>
            <consortium name="The FANTOM Consortium and the RIKEN Genome Exploration Research Group Phase I and II Team"/>
        </authorList>
    </citation>
    <scope>NUCLEOTIDE SEQUENCE</scope>
    <source>
        <strain evidence="1">C57BL/6J</strain>
        <tissue evidence="1">Testis</tissue>
    </source>
</reference>
<dbReference type="MGI" id="MGI:3642770">
    <property type="gene designation" value="Gm10295"/>
</dbReference>
<sequence length="114" mass="12918">MSVSATEMSLLASHCITWSLVWQLKDRPIQGKYFFQPARLLKGIHFMSRKSLSSQPADSRLWEFRKSWVFPPCREIVVCPTVPLNVQCPLLPSTPSPLGKGEQSLRLTAKVYVS</sequence>
<proteinExistence type="evidence at transcript level"/>
<accession>Q8CCF3</accession>